<evidence type="ECO:0000256" key="5">
    <source>
        <dbReference type="ARBA" id="ARBA00012448"/>
    </source>
</evidence>
<comment type="similarity">
    <text evidence="3">In the C-terminal section; belongs to the transpeptidase family.</text>
</comment>
<dbReference type="PANTHER" id="PTHR32282">
    <property type="entry name" value="BINDING PROTEIN TRANSPEPTIDASE, PUTATIVE-RELATED"/>
    <property type="match status" value="1"/>
</dbReference>
<comment type="caution">
    <text evidence="32">The sequence shown here is derived from an EMBL/GenBank/DDBJ whole genome shotgun (WGS) entry which is preliminary data.</text>
</comment>
<keyword evidence="13 28" id="KW-0812">Transmembrane</keyword>
<keyword evidence="22" id="KW-0961">Cell wall biogenesis/degradation</keyword>
<reference evidence="32 33" key="1">
    <citation type="submission" date="2017-08" db="EMBL/GenBank/DDBJ databases">
        <title>Infants hospitalized years apart are colonized by the same room-sourced microbial strains.</title>
        <authorList>
            <person name="Brooks B."/>
            <person name="Olm M.R."/>
            <person name="Firek B.A."/>
            <person name="Baker R."/>
            <person name="Thomas B.C."/>
            <person name="Morowitz M.J."/>
            <person name="Banfield J.F."/>
        </authorList>
    </citation>
    <scope>NUCLEOTIDE SEQUENCE [LARGE SCALE GENOMIC DNA]</scope>
    <source>
        <strain evidence="32">S2_006_000_R2_64</strain>
    </source>
</reference>
<dbReference type="GO" id="GO:0006508">
    <property type="term" value="P:proteolysis"/>
    <property type="evidence" value="ECO:0007669"/>
    <property type="project" value="UniProtKB-KW"/>
</dbReference>
<evidence type="ECO:0000256" key="8">
    <source>
        <dbReference type="ARBA" id="ARBA00022519"/>
    </source>
</evidence>
<evidence type="ECO:0000256" key="4">
    <source>
        <dbReference type="ARBA" id="ARBA00007739"/>
    </source>
</evidence>
<dbReference type="Proteomes" id="UP000249739">
    <property type="component" value="Unassembled WGS sequence"/>
</dbReference>
<dbReference type="InterPro" id="IPR023346">
    <property type="entry name" value="Lysozyme-like_dom_sf"/>
</dbReference>
<evidence type="ECO:0000256" key="13">
    <source>
        <dbReference type="ARBA" id="ARBA00022692"/>
    </source>
</evidence>
<feature type="region of interest" description="Disordered" evidence="27">
    <location>
        <begin position="794"/>
        <end position="823"/>
    </location>
</feature>
<gene>
    <name evidence="32" type="ORF">DI586_02060</name>
</gene>
<evidence type="ECO:0000256" key="22">
    <source>
        <dbReference type="ARBA" id="ARBA00023316"/>
    </source>
</evidence>
<keyword evidence="10" id="KW-0645">Protease</keyword>
<dbReference type="GO" id="GO:0008360">
    <property type="term" value="P:regulation of cell shape"/>
    <property type="evidence" value="ECO:0007669"/>
    <property type="project" value="UniProtKB-KW"/>
</dbReference>
<proteinExistence type="inferred from homology"/>
<comment type="catalytic activity">
    <reaction evidence="23">
        <text>Preferential cleavage: (Ac)2-L-Lys-D-Ala-|-D-Ala. Also transpeptidation of peptidyl-alanyl moieties that are N-acyl substituents of D-alanine.</text>
        <dbReference type="EC" id="3.4.16.4"/>
    </reaction>
</comment>
<evidence type="ECO:0000256" key="3">
    <source>
        <dbReference type="ARBA" id="ARBA00007090"/>
    </source>
</evidence>
<keyword evidence="14" id="KW-0378">Hydrolase</keyword>
<evidence type="ECO:0000256" key="24">
    <source>
        <dbReference type="ARBA" id="ARBA00044770"/>
    </source>
</evidence>
<dbReference type="PANTHER" id="PTHR32282:SF27">
    <property type="entry name" value="PENICILLIN-BINDING PROTEIN 1A"/>
    <property type="match status" value="1"/>
</dbReference>
<feature type="transmembrane region" description="Helical" evidence="28">
    <location>
        <begin position="7"/>
        <end position="31"/>
    </location>
</feature>
<evidence type="ECO:0000256" key="27">
    <source>
        <dbReference type="SAM" id="MobiDB-lite"/>
    </source>
</evidence>
<evidence type="ECO:0000256" key="18">
    <source>
        <dbReference type="ARBA" id="ARBA00022989"/>
    </source>
</evidence>
<evidence type="ECO:0000256" key="10">
    <source>
        <dbReference type="ARBA" id="ARBA00022670"/>
    </source>
</evidence>
<keyword evidence="16" id="KW-0735">Signal-anchor</keyword>
<dbReference type="GO" id="GO:0030288">
    <property type="term" value="C:outer membrane-bounded periplasmic space"/>
    <property type="evidence" value="ECO:0007669"/>
    <property type="project" value="TreeGrafter"/>
</dbReference>
<keyword evidence="8" id="KW-0997">Cell inner membrane</keyword>
<dbReference type="UniPathway" id="UPA00219"/>
<evidence type="ECO:0000256" key="7">
    <source>
        <dbReference type="ARBA" id="ARBA00022475"/>
    </source>
</evidence>
<keyword evidence="19 28" id="KW-0472">Membrane</keyword>
<feature type="domain" description="Glycosyl transferase family 51" evidence="30">
    <location>
        <begin position="59"/>
        <end position="236"/>
    </location>
</feature>
<evidence type="ECO:0000259" key="29">
    <source>
        <dbReference type="Pfam" id="PF00905"/>
    </source>
</evidence>
<dbReference type="EC" id="2.4.99.28" evidence="24"/>
<dbReference type="Pfam" id="PF17092">
    <property type="entry name" value="PCB_OB"/>
    <property type="match status" value="1"/>
</dbReference>
<dbReference type="EC" id="3.4.16.4" evidence="5"/>
<evidence type="ECO:0000313" key="33">
    <source>
        <dbReference type="Proteomes" id="UP000249739"/>
    </source>
</evidence>
<dbReference type="SUPFAM" id="SSF56601">
    <property type="entry name" value="beta-lactamase/transpeptidase-like"/>
    <property type="match status" value="1"/>
</dbReference>
<evidence type="ECO:0000256" key="2">
    <source>
        <dbReference type="ARBA" id="ARBA00004752"/>
    </source>
</evidence>
<evidence type="ECO:0000256" key="21">
    <source>
        <dbReference type="ARBA" id="ARBA00023268"/>
    </source>
</evidence>
<evidence type="ECO:0000259" key="31">
    <source>
        <dbReference type="Pfam" id="PF17092"/>
    </source>
</evidence>
<feature type="domain" description="Penicillin-binding protein transpeptidase" evidence="29">
    <location>
        <begin position="427"/>
        <end position="719"/>
    </location>
</feature>
<evidence type="ECO:0000256" key="17">
    <source>
        <dbReference type="ARBA" id="ARBA00022984"/>
    </source>
</evidence>
<dbReference type="InterPro" id="IPR031376">
    <property type="entry name" value="PCB_OB"/>
</dbReference>
<dbReference type="EMBL" id="QFOT01000011">
    <property type="protein sequence ID" value="PZP56955.1"/>
    <property type="molecule type" value="Genomic_DNA"/>
</dbReference>
<dbReference type="GO" id="GO:0009252">
    <property type="term" value="P:peptidoglycan biosynthetic process"/>
    <property type="evidence" value="ECO:0007669"/>
    <property type="project" value="UniProtKB-UniPathway"/>
</dbReference>
<evidence type="ECO:0000256" key="20">
    <source>
        <dbReference type="ARBA" id="ARBA00023251"/>
    </source>
</evidence>
<protein>
    <recommendedName>
        <fullName evidence="6">Penicillin-binding protein 1A</fullName>
        <ecNumber evidence="24">2.4.99.28</ecNumber>
        <ecNumber evidence="5">3.4.16.4</ecNumber>
    </recommendedName>
</protein>
<dbReference type="Pfam" id="PF00912">
    <property type="entry name" value="Transgly"/>
    <property type="match status" value="1"/>
</dbReference>
<keyword evidence="17" id="KW-0573">Peptidoglycan synthesis</keyword>
<dbReference type="GO" id="GO:0005886">
    <property type="term" value="C:plasma membrane"/>
    <property type="evidence" value="ECO:0007669"/>
    <property type="project" value="UniProtKB-SubCell"/>
</dbReference>
<dbReference type="InterPro" id="IPR012340">
    <property type="entry name" value="NA-bd_OB-fold"/>
</dbReference>
<keyword evidence="9" id="KW-0121">Carboxypeptidase</keyword>
<keyword evidence="18 28" id="KW-1133">Transmembrane helix</keyword>
<comment type="subcellular location">
    <subcellularLocation>
        <location evidence="1">Cell inner membrane</location>
        <topology evidence="1">Single-pass type II membrane protein</topology>
    </subcellularLocation>
</comment>
<dbReference type="InterPro" id="IPR001460">
    <property type="entry name" value="PCN-bd_Tpept"/>
</dbReference>
<dbReference type="InterPro" id="IPR012338">
    <property type="entry name" value="Beta-lactam/transpept-like"/>
</dbReference>
<dbReference type="Gene3D" id="2.40.50.140">
    <property type="entry name" value="Nucleic acid-binding proteins"/>
    <property type="match status" value="1"/>
</dbReference>
<evidence type="ECO:0000256" key="23">
    <source>
        <dbReference type="ARBA" id="ARBA00034000"/>
    </source>
</evidence>
<evidence type="ECO:0000256" key="6">
    <source>
        <dbReference type="ARBA" id="ARBA00018638"/>
    </source>
</evidence>
<keyword evidence="21" id="KW-0511">Multifunctional enzyme</keyword>
<dbReference type="Pfam" id="PF00905">
    <property type="entry name" value="Transpeptidase"/>
    <property type="match status" value="1"/>
</dbReference>
<dbReference type="SUPFAM" id="SSF53955">
    <property type="entry name" value="Lysozyme-like"/>
    <property type="match status" value="1"/>
</dbReference>
<dbReference type="InterPro" id="IPR050396">
    <property type="entry name" value="Glycosyltr_51/Transpeptidase"/>
</dbReference>
<evidence type="ECO:0000256" key="15">
    <source>
        <dbReference type="ARBA" id="ARBA00022960"/>
    </source>
</evidence>
<dbReference type="Gene3D" id="1.10.3810.10">
    <property type="entry name" value="Biosynthetic peptidoglycan transglycosylase-like"/>
    <property type="match status" value="1"/>
</dbReference>
<accession>A0A2W5FLQ9</accession>
<organism evidence="32 33">
    <name type="scientific">Micavibrio aeruginosavorus</name>
    <dbReference type="NCBI Taxonomy" id="349221"/>
    <lineage>
        <taxon>Bacteria</taxon>
        <taxon>Pseudomonadati</taxon>
        <taxon>Bdellovibrionota</taxon>
        <taxon>Bdellovibrionia</taxon>
        <taxon>Bdellovibrionales</taxon>
        <taxon>Pseudobdellovibrionaceae</taxon>
        <taxon>Micavibrio</taxon>
    </lineage>
</organism>
<comment type="pathway">
    <text evidence="2">Cell wall biogenesis; peptidoglycan biosynthesis.</text>
</comment>
<comment type="catalytic activity">
    <reaction evidence="25">
        <text>[GlcNAc-(1-&gt;4)-Mur2Ac(oyl-L-Ala-gamma-D-Glu-L-Lys-D-Ala-D-Ala)](n)-di-trans,octa-cis-undecaprenyl diphosphate + beta-D-GlcNAc-(1-&gt;4)-Mur2Ac(oyl-L-Ala-gamma-D-Glu-L-Lys-D-Ala-D-Ala)-di-trans,octa-cis-undecaprenyl diphosphate = [GlcNAc-(1-&gt;4)-Mur2Ac(oyl-L-Ala-gamma-D-Glu-L-Lys-D-Ala-D-Ala)](n+1)-di-trans,octa-cis-undecaprenyl diphosphate + di-trans,octa-cis-undecaprenyl diphosphate + H(+)</text>
        <dbReference type="Rhea" id="RHEA:23708"/>
        <dbReference type="Rhea" id="RHEA-COMP:9602"/>
        <dbReference type="Rhea" id="RHEA-COMP:9603"/>
        <dbReference type="ChEBI" id="CHEBI:15378"/>
        <dbReference type="ChEBI" id="CHEBI:58405"/>
        <dbReference type="ChEBI" id="CHEBI:60033"/>
        <dbReference type="ChEBI" id="CHEBI:78435"/>
        <dbReference type="EC" id="2.4.99.28"/>
    </reaction>
</comment>
<dbReference type="GO" id="GO:0008955">
    <property type="term" value="F:peptidoglycan glycosyltransferase activity"/>
    <property type="evidence" value="ECO:0007669"/>
    <property type="project" value="UniProtKB-EC"/>
</dbReference>
<evidence type="ECO:0000256" key="1">
    <source>
        <dbReference type="ARBA" id="ARBA00004249"/>
    </source>
</evidence>
<comment type="pathway">
    <text evidence="26">Glycan biosynthesis.</text>
</comment>
<dbReference type="GO" id="GO:0046677">
    <property type="term" value="P:response to antibiotic"/>
    <property type="evidence" value="ECO:0007669"/>
    <property type="project" value="UniProtKB-KW"/>
</dbReference>
<evidence type="ECO:0000256" key="19">
    <source>
        <dbReference type="ARBA" id="ARBA00023136"/>
    </source>
</evidence>
<dbReference type="GO" id="GO:0071555">
    <property type="term" value="P:cell wall organization"/>
    <property type="evidence" value="ECO:0007669"/>
    <property type="project" value="UniProtKB-KW"/>
</dbReference>
<keyword evidence="7" id="KW-1003">Cell membrane</keyword>
<dbReference type="FunFam" id="1.10.3810.10:FF:000003">
    <property type="entry name" value="Penicillin-binding protein 1a"/>
    <property type="match status" value="1"/>
</dbReference>
<evidence type="ECO:0000256" key="26">
    <source>
        <dbReference type="ARBA" id="ARBA00060592"/>
    </source>
</evidence>
<feature type="domain" description="Penicillin-binding protein OB-like" evidence="31">
    <location>
        <begin position="324"/>
        <end position="425"/>
    </location>
</feature>
<evidence type="ECO:0000256" key="11">
    <source>
        <dbReference type="ARBA" id="ARBA00022676"/>
    </source>
</evidence>
<dbReference type="Gene3D" id="3.40.710.10">
    <property type="entry name" value="DD-peptidase/beta-lactamase superfamily"/>
    <property type="match status" value="2"/>
</dbReference>
<evidence type="ECO:0000256" key="25">
    <source>
        <dbReference type="ARBA" id="ARBA00049902"/>
    </source>
</evidence>
<keyword evidence="12" id="KW-0808">Transferase</keyword>
<dbReference type="InterPro" id="IPR036950">
    <property type="entry name" value="PBP_transglycosylase"/>
</dbReference>
<keyword evidence="11" id="KW-0328">Glycosyltransferase</keyword>
<dbReference type="AlphaFoldDB" id="A0A2W5FLQ9"/>
<sequence length="823" mass="89849">MKFIGRFLVFMMSLGFLGAIAGVLIMMAVFYKYGQSLPDFSQLKDYKPPVVSRVHAGDGRFLAEFAEEKRIFLPIDEIPPLVKNAFISAEDQNFYQHKGVDLVAVARAVVTNFKNRSGGGRQVGASTITQQVVKNFLLTNERSYERKIREAILAYRIENAIPKDRILELYLNQIFLGYRSYGVAAAGIQYFNKSLDELTIAEAAFLAGLPKAPSDYHPVRNHEAALARRNWVIERMRIEGFITAAEAKTATETPLVTIPRNESDVVSAPYYAEEVRRELVAKFGLEGVKQGGLSVRTSVDPALQAAAEKSLRDGLMLYDRRHGWRGPLQRDQLSNTWTTTLTNTQSPAGMLENWRLAMVLSSKGGRVDIGLSDDTRGQLTTKDVEWVASKPLRAGDIIMVEPPVENRNEVNVDSGKYGLRQIPTVEGALVAIEPASGRVLAMQGGWKFAESSFNRATQAQRQPGSAFKPFIYLAALDKGFTPSSLIVDAPISFTDSAGNVWNPENYTGKTYGPTPLRVGVEKSRNLMTIRLAQDIGIKTVVEYAKNFGVNDNMKPHLANALGATETTLLKLTTGYAMIVNGGKKISPVFIDRVQDRYGDTVENADKRPCAGCGPLIRWEDQTTPDIPDTREQIGDPRTCYQMVSILEGVVQRGTGKALASLDIPLAGKTGTTNDSKDAWFIGFTPDLAIGVFVGFDEPKSLGEKETGGSAAVPIFKDFVETALKDVPPTPFRIPPGVRMVQVNATTGRPTSPADPNAIWEAYLAGTEPNNDLDYGPIKSSTASENLQVDEPLPASEMLEPNPDANPNAPTSIAPTGTGTGGIY</sequence>
<evidence type="ECO:0000256" key="9">
    <source>
        <dbReference type="ARBA" id="ARBA00022645"/>
    </source>
</evidence>
<evidence type="ECO:0000256" key="12">
    <source>
        <dbReference type="ARBA" id="ARBA00022679"/>
    </source>
</evidence>
<dbReference type="InterPro" id="IPR001264">
    <property type="entry name" value="Glyco_trans_51"/>
</dbReference>
<dbReference type="GO" id="GO:0008658">
    <property type="term" value="F:penicillin binding"/>
    <property type="evidence" value="ECO:0007669"/>
    <property type="project" value="InterPro"/>
</dbReference>
<keyword evidence="15" id="KW-0133">Cell shape</keyword>
<dbReference type="GO" id="GO:0009002">
    <property type="term" value="F:serine-type D-Ala-D-Ala carboxypeptidase activity"/>
    <property type="evidence" value="ECO:0007669"/>
    <property type="project" value="UniProtKB-EC"/>
</dbReference>
<evidence type="ECO:0000256" key="28">
    <source>
        <dbReference type="SAM" id="Phobius"/>
    </source>
</evidence>
<keyword evidence="20" id="KW-0046">Antibiotic resistance</keyword>
<comment type="similarity">
    <text evidence="4">In the N-terminal section; belongs to the glycosyltransferase 51 family.</text>
</comment>
<name>A0A2W5FLQ9_9BACT</name>
<evidence type="ECO:0000313" key="32">
    <source>
        <dbReference type="EMBL" id="PZP56955.1"/>
    </source>
</evidence>
<dbReference type="NCBIfam" id="TIGR02074">
    <property type="entry name" value="PBP_1a_fam"/>
    <property type="match status" value="1"/>
</dbReference>
<evidence type="ECO:0000259" key="30">
    <source>
        <dbReference type="Pfam" id="PF00912"/>
    </source>
</evidence>
<evidence type="ECO:0000256" key="14">
    <source>
        <dbReference type="ARBA" id="ARBA00022801"/>
    </source>
</evidence>
<feature type="compositionally biased region" description="Polar residues" evidence="27">
    <location>
        <begin position="807"/>
        <end position="816"/>
    </location>
</feature>
<evidence type="ECO:0000256" key="16">
    <source>
        <dbReference type="ARBA" id="ARBA00022968"/>
    </source>
</evidence>